<organism evidence="1 2">
    <name type="scientific">Laceyella sacchari</name>
    <name type="common">Thermoactinomyces thalpophilus</name>
    <dbReference type="NCBI Taxonomy" id="37482"/>
    <lineage>
        <taxon>Bacteria</taxon>
        <taxon>Bacillati</taxon>
        <taxon>Bacillota</taxon>
        <taxon>Bacilli</taxon>
        <taxon>Bacillales</taxon>
        <taxon>Thermoactinomycetaceae</taxon>
        <taxon>Laceyella</taxon>
    </lineage>
</organism>
<reference evidence="1" key="1">
    <citation type="submission" date="2022-08" db="EMBL/GenBank/DDBJ databases">
        <title>The complete genome sequence of the thermophilic bacterium Laceyella sacchari FBKL4.010 reveals the basis for tetramethylpyrazine biosynthesis in Moutai-flavor Daqu.</title>
        <authorList>
            <person name="Li D."/>
            <person name="Huang W."/>
            <person name="Wang C."/>
            <person name="Qiu S."/>
        </authorList>
    </citation>
    <scope>NUCLEOTIDE SEQUENCE</scope>
    <source>
        <strain evidence="1">FBKL4.014</strain>
    </source>
</reference>
<accession>A0ABY5U3H6</accession>
<protein>
    <submittedName>
        <fullName evidence="1">Uncharacterized protein</fullName>
    </submittedName>
</protein>
<evidence type="ECO:0000313" key="1">
    <source>
        <dbReference type="EMBL" id="UWE02613.1"/>
    </source>
</evidence>
<dbReference type="EMBL" id="CP103866">
    <property type="protein sequence ID" value="UWE02613.1"/>
    <property type="molecule type" value="Genomic_DNA"/>
</dbReference>
<proteinExistence type="predicted"/>
<gene>
    <name evidence="1" type="ORF">NYR52_10695</name>
</gene>
<name>A0ABY5U3H6_LACSH</name>
<sequence>MKKWLSVIAVMMIFTIAMIKPSITYAAISGTLYPAEWTGTQMFTHYKHLGATKLVTLCSGGDSELVMMLRWENGSSTLVGTRTIPCDGVKYTTSWWAETGTYQFVVANNYHTIQYTIY</sequence>
<dbReference type="Proteomes" id="UP001058650">
    <property type="component" value="Chromosome"/>
</dbReference>
<evidence type="ECO:0000313" key="2">
    <source>
        <dbReference type="Proteomes" id="UP001058650"/>
    </source>
</evidence>
<dbReference type="RefSeq" id="WP_132222210.1">
    <property type="nucleotide sequence ID" value="NZ_CP103866.1"/>
</dbReference>
<keyword evidence="2" id="KW-1185">Reference proteome</keyword>